<sequence length="453" mass="50178">MSLDNKVVWSEGLFLRPQHFQQNDHYFEKLMRSRTAVLHSYAWGVTHLRLNQELLGLGKIVIDSAHGVLPDGTPFSIPDDADQPGPYEVPSNARDSLIYLAVSLYQPGAVETDARAEIDVPTRFKVAVQDIVDTNAGERSNASIEVARLHFQLLPDTADRAGFTCLPIARVIEVRADRQIVLDEDYISPTPDCGSSRVLSNYMIEISGLLHHRGEALAARVSQSGGGGVAEIADFLLLQAINRYEPYFHHLSKAAGVNPVRLYGLMVQLAGELATFSRTEKRPPTFVNYRHDALSHTFVPVIRSIRSSLSTVLEQTAISLPLQQHKYGVHVAEVQDRSLLTTASFVLAVRADVETERLQREFPTQIKIGPAEKIKELVNVALQGIVINPLPVAPRQIPFQVGVTYFEIDQHSRLWKDMPHSAGLALHVAGDFPNLQMALWAIRGHSDRSTSSG</sequence>
<dbReference type="NCBIfam" id="TIGR03353">
    <property type="entry name" value="VI_chp_4"/>
    <property type="match status" value="1"/>
</dbReference>
<gene>
    <name evidence="1" type="ORF">ABID08_006341</name>
</gene>
<dbReference type="Pfam" id="PF05936">
    <property type="entry name" value="T6SS_VasE"/>
    <property type="match status" value="1"/>
</dbReference>
<dbReference type="PANTHER" id="PTHR35566:SF1">
    <property type="entry name" value="TYPE VI SECRETION SYSTEM BASEPLATE COMPONENT TSSK1"/>
    <property type="match status" value="1"/>
</dbReference>
<dbReference type="InterPro" id="IPR010263">
    <property type="entry name" value="T6SS_TssK"/>
</dbReference>
<organism evidence="1 2">
    <name type="scientific">Rhizobium binae</name>
    <dbReference type="NCBI Taxonomy" id="1138190"/>
    <lineage>
        <taxon>Bacteria</taxon>
        <taxon>Pseudomonadati</taxon>
        <taxon>Pseudomonadota</taxon>
        <taxon>Alphaproteobacteria</taxon>
        <taxon>Hyphomicrobiales</taxon>
        <taxon>Rhizobiaceae</taxon>
        <taxon>Rhizobium/Agrobacterium group</taxon>
        <taxon>Rhizobium</taxon>
    </lineage>
</organism>
<comment type="caution">
    <text evidence="1">The sequence shown here is derived from an EMBL/GenBank/DDBJ whole genome shotgun (WGS) entry which is preliminary data.</text>
</comment>
<dbReference type="EMBL" id="JBEPMY010000040">
    <property type="protein sequence ID" value="MET3758957.1"/>
    <property type="molecule type" value="Genomic_DNA"/>
</dbReference>
<dbReference type="PANTHER" id="PTHR35566">
    <property type="entry name" value="BLR3599 PROTEIN"/>
    <property type="match status" value="1"/>
</dbReference>
<dbReference type="RefSeq" id="WP_168301614.1">
    <property type="nucleotide sequence ID" value="NZ_CP071610.1"/>
</dbReference>
<accession>A0ABV2MTT4</accession>
<proteinExistence type="predicted"/>
<dbReference type="Proteomes" id="UP001549077">
    <property type="component" value="Unassembled WGS sequence"/>
</dbReference>
<protein>
    <submittedName>
        <fullName evidence="1">Type VI secretion system protein ImpJ</fullName>
    </submittedName>
</protein>
<keyword evidence="2" id="KW-1185">Reference proteome</keyword>
<reference evidence="1 2" key="1">
    <citation type="submission" date="2024-06" db="EMBL/GenBank/DDBJ databases">
        <title>Genomic Encyclopedia of Type Strains, Phase IV (KMG-IV): sequencing the most valuable type-strain genomes for metagenomic binning, comparative biology and taxonomic classification.</title>
        <authorList>
            <person name="Goeker M."/>
        </authorList>
    </citation>
    <scope>NUCLEOTIDE SEQUENCE [LARGE SCALE GENOMIC DNA]</scope>
    <source>
        <strain evidence="1 2">DSM 29288</strain>
    </source>
</reference>
<evidence type="ECO:0000313" key="1">
    <source>
        <dbReference type="EMBL" id="MET3758957.1"/>
    </source>
</evidence>
<dbReference type="GeneID" id="91152851"/>
<evidence type="ECO:0000313" key="2">
    <source>
        <dbReference type="Proteomes" id="UP001549077"/>
    </source>
</evidence>
<name>A0ABV2MTT4_9HYPH</name>